<dbReference type="HOGENOM" id="CLU_002417_0_0_9"/>
<keyword evidence="3" id="KW-0732">Signal</keyword>
<dbReference type="STRING" id="515622.bpr_I1195"/>
<keyword evidence="2" id="KW-0472">Membrane</keyword>
<reference evidence="4 5" key="1">
    <citation type="journal article" date="2010" name="PLoS ONE">
        <title>The glycobiome of the rumen bacterium Butyrivibrio proteoclasticus B316(T) highlights adaptation to a polysaccharide-rich environment.</title>
        <authorList>
            <person name="Kelly W.J."/>
            <person name="Leahy S.C."/>
            <person name="Altermann E."/>
            <person name="Yeoman C.J."/>
            <person name="Dunne J.C."/>
            <person name="Kong Z."/>
            <person name="Pacheco D.M."/>
            <person name="Li D."/>
            <person name="Noel S.J."/>
            <person name="Moon C.D."/>
            <person name="Cookson A.L."/>
            <person name="Attwood G.T."/>
        </authorList>
    </citation>
    <scope>NUCLEOTIDE SEQUENCE [LARGE SCALE GENOMIC DNA]</scope>
    <source>
        <strain evidence="5">ATCC 51982 / DSM 14932 / B316</strain>
    </source>
</reference>
<evidence type="ECO:0000256" key="3">
    <source>
        <dbReference type="SAM" id="SignalP"/>
    </source>
</evidence>
<feature type="transmembrane region" description="Helical" evidence="2">
    <location>
        <begin position="1191"/>
        <end position="1215"/>
    </location>
</feature>
<protein>
    <submittedName>
        <fullName evidence="4">GLUG domain-containing protein</fullName>
    </submittedName>
</protein>
<sequence length="1301" mass="141507">MKKRLCALLLGILFVTTPVITVFAENGDKEAENTSQSNAPEITTGTYERALENEVDVDEDIKENILAVIPEDIEEITIGTTEEFLKFADNCRLDTWSVNKKITLTNDISLLGTDFIGIPSFGGIFDGGGHTISAFNVDKGMSYIGLFTDVQKTGVITNLNVKGNIIPAGEQITIGGIAATNSGYIHKCSFTGVVNGNDYVGGVVGVNQLTGIIDDCNCAGYVHGVHFTGGIVGSNMGYVTDCVNDSSVNTTNTDTQITIDSMSTLNKVISLVKNANSEEEDANADVTASDTGGVAGQSIGIIIGCINTGDIGYEHVGYNVGGIAGRQSGYLYKCTNSGKILGRKDVGGIVGQAEPYITVDLSTDIAYQLTEAIGKLHDLVSVTLRDTRNQSNVISNRLSIIQDYTGKALNDVKYIANGTIDYANGVSGAATEAFSRVDYVIDEATKKNGALDHTEEAMKDVKKSAGDIRTAFSKLDVDAYIPDNRRDEYNAAKTVLEGAEAQYSDNYSGAITPCLNNAIYAQKENYASTKNANTTGTKLVYISSATGADITAQMATAVNATDIQNKTGASTEGSWQHEDGTAFPSSDNTKYPDDAALYAAANTTAITEASKYAINIYDNGTSTGAVAYEQDVLVSTQTVMGILAEAVQYMADDMRPDVVKSMQELEDAAGNLESAGHDTRSILNNIAGRDNITFPTFSDEYRLRTTSFVDNMQGMNDNFGLLNSEINNATGVLTTDLEAVNDQFNTIMLLFTDAADGVLEMDYTQNFEDVSLDEADTCTDATVDYCINYGRIEGDIDVAGIAGTMGIEYEYDKESDITGIKDSKLTTSYLTKCVLRHNDNYNSVVGEKNYVGGICGLQEMGTITGCANMGNAKSSSGEYVGGICGRSLSNIVKSSSSGILDGVSYVGGITGDGMNISDCQSLVKVTGADRWYGAISGHIDEKGVVRNNSFISDELTGIDRSSYTGKAEEVVFNSADVPYDFKSMTITFMLEDEDLPDGKKIIKKSSLKYGEAISEENYPRVDNKEGYYVVWDKPQIDKVTTDEIITANYTKYRTTIAEEKTTEDDGIHQGEILVDGQFREDDRLVVERETLFNTGEETKYSEEGDKLYVDYEILKFTIPDDGRKTHQIRFGIDQNMQLGEQITYELYQVQDDGSLTKLEKTGNVGKYDTYDVEGDVLTLDVKYKVAKYFEYLLPAIAIGAIVLVVVIIALAIFIIKRHGRKLPVIINNVAKDVSKKIEDKEQLFYDDSNDEQRSVKEEEDKKEENKEKEDIAEASEKADNTEENADQKPENKKKKKSRKNK</sequence>
<dbReference type="EMBL" id="CP001810">
    <property type="protein sequence ID" value="ADL33934.1"/>
    <property type="molecule type" value="Genomic_DNA"/>
</dbReference>
<dbReference type="Proteomes" id="UP000001299">
    <property type="component" value="Chromosome 1"/>
</dbReference>
<evidence type="ECO:0000256" key="2">
    <source>
        <dbReference type="SAM" id="Phobius"/>
    </source>
</evidence>
<keyword evidence="5" id="KW-1185">Reference proteome</keyword>
<feature type="compositionally biased region" description="Basic and acidic residues" evidence="1">
    <location>
        <begin position="1250"/>
        <end position="1290"/>
    </location>
</feature>
<dbReference type="KEGG" id="bpb:bpr_I1195"/>
<proteinExistence type="predicted"/>
<evidence type="ECO:0000313" key="5">
    <source>
        <dbReference type="Proteomes" id="UP000001299"/>
    </source>
</evidence>
<feature type="region of interest" description="Disordered" evidence="1">
    <location>
        <begin position="568"/>
        <end position="587"/>
    </location>
</feature>
<organism evidence="4 5">
    <name type="scientific">Butyrivibrio proteoclasticus (strain ATCC 51982 / DSM 14932 / B316)</name>
    <name type="common">Clostridium proteoclasticum</name>
    <dbReference type="NCBI Taxonomy" id="515622"/>
    <lineage>
        <taxon>Bacteria</taxon>
        <taxon>Bacillati</taxon>
        <taxon>Bacillota</taxon>
        <taxon>Clostridia</taxon>
        <taxon>Lachnospirales</taxon>
        <taxon>Lachnospiraceae</taxon>
        <taxon>Butyrivibrio</taxon>
    </lineage>
</organism>
<dbReference type="Gene3D" id="2.160.20.110">
    <property type="match status" value="2"/>
</dbReference>
<gene>
    <name evidence="4" type="ordered locus">bpr_I1195</name>
</gene>
<dbReference type="eggNOG" id="COG1511">
    <property type="taxonomic scope" value="Bacteria"/>
</dbReference>
<feature type="compositionally biased region" description="Basic residues" evidence="1">
    <location>
        <begin position="1291"/>
        <end position="1301"/>
    </location>
</feature>
<keyword evidence="2" id="KW-0812">Transmembrane</keyword>
<name>E0S2A9_BUTPB</name>
<feature type="signal peptide" evidence="3">
    <location>
        <begin position="1"/>
        <end position="24"/>
    </location>
</feature>
<evidence type="ECO:0000256" key="1">
    <source>
        <dbReference type="SAM" id="MobiDB-lite"/>
    </source>
</evidence>
<accession>E0S2A9</accession>
<feature type="region of interest" description="Disordered" evidence="1">
    <location>
        <begin position="1244"/>
        <end position="1301"/>
    </location>
</feature>
<dbReference type="RefSeq" id="WP_013280588.1">
    <property type="nucleotide sequence ID" value="NC_014387.1"/>
</dbReference>
<keyword evidence="2" id="KW-1133">Transmembrane helix</keyword>
<evidence type="ECO:0000313" key="4">
    <source>
        <dbReference type="EMBL" id="ADL33934.1"/>
    </source>
</evidence>
<feature type="chain" id="PRO_5003139918" evidence="3">
    <location>
        <begin position="25"/>
        <end position="1301"/>
    </location>
</feature>